<dbReference type="Proteomes" id="UP000549617">
    <property type="component" value="Unassembled WGS sequence"/>
</dbReference>
<proteinExistence type="predicted"/>
<dbReference type="AlphaFoldDB" id="A0A7W9AH41"/>
<accession>A0A7W9AH41</accession>
<evidence type="ECO:0008006" key="3">
    <source>
        <dbReference type="Google" id="ProtNLM"/>
    </source>
</evidence>
<name>A0A7W9AH41_9SPHN</name>
<organism evidence="1 2">
    <name type="scientific">Sphingobium boeckii</name>
    <dbReference type="NCBI Taxonomy" id="1082345"/>
    <lineage>
        <taxon>Bacteria</taxon>
        <taxon>Pseudomonadati</taxon>
        <taxon>Pseudomonadota</taxon>
        <taxon>Alphaproteobacteria</taxon>
        <taxon>Sphingomonadales</taxon>
        <taxon>Sphingomonadaceae</taxon>
        <taxon>Sphingobium</taxon>
    </lineage>
</organism>
<evidence type="ECO:0000313" key="2">
    <source>
        <dbReference type="Proteomes" id="UP000549617"/>
    </source>
</evidence>
<dbReference type="RefSeq" id="WP_184017020.1">
    <property type="nucleotide sequence ID" value="NZ_JACIJC010000002.1"/>
</dbReference>
<gene>
    <name evidence="1" type="ORF">FHS49_001590</name>
</gene>
<dbReference type="Pfam" id="PF14014">
    <property type="entry name" value="DUF4230"/>
    <property type="match status" value="1"/>
</dbReference>
<reference evidence="1 2" key="1">
    <citation type="submission" date="2020-08" db="EMBL/GenBank/DDBJ databases">
        <title>Genomic Encyclopedia of Type Strains, Phase IV (KMG-IV): sequencing the most valuable type-strain genomes for metagenomic binning, comparative biology and taxonomic classification.</title>
        <authorList>
            <person name="Goeker M."/>
        </authorList>
    </citation>
    <scope>NUCLEOTIDE SEQUENCE [LARGE SCALE GENOMIC DNA]</scope>
    <source>
        <strain evidence="1 2">DSM 25079</strain>
    </source>
</reference>
<comment type="caution">
    <text evidence="1">The sequence shown here is derived from an EMBL/GenBank/DDBJ whole genome shotgun (WGS) entry which is preliminary data.</text>
</comment>
<protein>
    <recommendedName>
        <fullName evidence="3">DUF4230 domain-containing protein</fullName>
    </recommendedName>
</protein>
<sequence>MKPLGKWLIAAAFAVALLIGGVLLLQRTTGGSVDSIAATSLQGLREQNRLSAFAARFVAVVTSEQSRFGFSARKTTIMPGMVRYEVDLSKLRDRDVTWDAATGTLAITLPPIEIAGPEVDLAGIREYDGGGLLMALTDAEKTLDAANRARGTADLRAQALQPVTMKLARDATRRAIASNFAMPLRAAGITATVNVRFADEGDAANTEPMDRSRAVENVIGNAAQ</sequence>
<keyword evidence="2" id="KW-1185">Reference proteome</keyword>
<evidence type="ECO:0000313" key="1">
    <source>
        <dbReference type="EMBL" id="MBB5685582.1"/>
    </source>
</evidence>
<dbReference type="EMBL" id="JACIJC010000002">
    <property type="protein sequence ID" value="MBB5685582.1"/>
    <property type="molecule type" value="Genomic_DNA"/>
</dbReference>
<dbReference type="InterPro" id="IPR025324">
    <property type="entry name" value="DUF4230"/>
</dbReference>